<dbReference type="PROSITE" id="PS51257">
    <property type="entry name" value="PROKAR_LIPOPROTEIN"/>
    <property type="match status" value="1"/>
</dbReference>
<feature type="region of interest" description="Disordered" evidence="1">
    <location>
        <begin position="1140"/>
        <end position="1162"/>
    </location>
</feature>
<dbReference type="AlphaFoldDB" id="A0A1T4XP87"/>
<protein>
    <recommendedName>
        <fullName evidence="5">Carboxypeptidase regulatory-like domain-containing protein</fullName>
    </recommendedName>
</protein>
<evidence type="ECO:0000256" key="1">
    <source>
        <dbReference type="SAM" id="MobiDB-lite"/>
    </source>
</evidence>
<feature type="chain" id="PRO_5012211037" description="Carboxypeptidase regulatory-like domain-containing protein" evidence="2">
    <location>
        <begin position="25"/>
        <end position="1162"/>
    </location>
</feature>
<dbReference type="OrthoDB" id="5491003at2"/>
<evidence type="ECO:0000256" key="2">
    <source>
        <dbReference type="SAM" id="SignalP"/>
    </source>
</evidence>
<accession>A0A1T4XP87</accession>
<name>A0A1T4XP87_9BACT</name>
<feature type="compositionally biased region" description="Acidic residues" evidence="1">
    <location>
        <begin position="1032"/>
        <end position="1041"/>
    </location>
</feature>
<dbReference type="EMBL" id="FUYC01000013">
    <property type="protein sequence ID" value="SKA90928.1"/>
    <property type="molecule type" value="Genomic_DNA"/>
</dbReference>
<dbReference type="STRING" id="1121449.SAMN02745704_02264"/>
<keyword evidence="4" id="KW-1185">Reference proteome</keyword>
<dbReference type="GO" id="GO:0030246">
    <property type="term" value="F:carbohydrate binding"/>
    <property type="evidence" value="ECO:0007669"/>
    <property type="project" value="InterPro"/>
</dbReference>
<dbReference type="RefSeq" id="WP_078717814.1">
    <property type="nucleotide sequence ID" value="NZ_FUYC01000013.1"/>
</dbReference>
<evidence type="ECO:0000313" key="3">
    <source>
        <dbReference type="EMBL" id="SKA90928.1"/>
    </source>
</evidence>
<organism evidence="3 4">
    <name type="scientific">Paucidesulfovibrio gracilis DSM 16080</name>
    <dbReference type="NCBI Taxonomy" id="1121449"/>
    <lineage>
        <taxon>Bacteria</taxon>
        <taxon>Pseudomonadati</taxon>
        <taxon>Thermodesulfobacteriota</taxon>
        <taxon>Desulfovibrionia</taxon>
        <taxon>Desulfovibrionales</taxon>
        <taxon>Desulfovibrionaceae</taxon>
        <taxon>Paucidesulfovibrio</taxon>
    </lineage>
</organism>
<gene>
    <name evidence="3" type="ORF">SAMN02745704_02264</name>
</gene>
<sequence length="1162" mass="125483">MNHWSKSKRCWLLTALFILGIACAATPCQAQQVVLRKGDTVFSRDVTLADAAKYTQLGVDAVDQSYKLWTSFEKSLPDSADHFKNALTVMVLVDTLTSGPSDPLRYHKALKTIVDFGLGYLASEYEKAGYMPLATVNTLFTLYNESLKFFRDRVFIPGLADTFYDVYKSHRLGAGTFEHEAAWNLTHIPEPVVADVALRVVMKRHGVDPGVYEDVKFDAEHFAKASRTATGKAAGRVIHIQAEPGKEYYGRAFTLQKDISSRIEIKAGFVQGYEKHMVDIMAEISSRDMRQRKYKDSTGYTPLTASDERAVEQEIRALFERMKRMDMGKKLREEALEHIGHTFRMRYQQELADRVLRERAAVARAVLEREAVQFAAFSRVRLVTVKGITPQGDSVPLEGAALYVDGKLCSMETNGNKPCGTNRYGLAGLHLPDGGHDVQARATGYAPETIRIFSQPPAKGDTSPEEYEVVLKPLPPKDYAVLVRSGDPDGSAGPPVAGARLTLRLPGTSLTALTGDDGRAVFRQVPAGSIVRIEAQAEGHEPGDFRDVALDPEPRDDAPLTLGLEPWRTDVAVTVLGLDGAPLAGAEVRMADVRRVSGQDGVALFEGMPPSPPEGWTVSAVYSELPPATGNVQLRPSGPDPEPLEHILRFVVSGGILAVVRDAQSRVPAGSVVVVQGPDGETRRHAADANGYVRLQDLALGAYYLHAEARDFPAGEDREVIVTIEEPMHKVRLSPRSGVDVRVMVLGPDGSPVAGARVKLDGENEQAAPTGAARFEGVRPGKHVFTAESDAGSGRLEREVRLSDGTTQTLRLQLAAPFTSLQVRVRNEEGGTISGARVVVTRNAKPFGMQQGGSVVFDNVTEGFYTVEADADQYVAASKNVTVSAQGGATRQIILTLRKEPPPEPQDDTDGSGQTLATVGGEIVYAEKVQIEPNVYQYHSPGIRDPEEGIVGFGFTQANKLRVVTRFCSSVGGRPAKSQNAPFVGWTNGETIDLGGKVMCRPGDSDGGTCNVYMSITCEVEDPPCEPGDPGCEPEDADSQDDSPGPLEWTYSSSGRDGPYRTYRYVKLNGQVTSALDGKVPARFCADLGKAPAPSQPQGNVQNWQGSLVDSQGQVVCQTKNAGGTKSNCRGYTAISCQDAPEPGAGAPCDPNDPLCGLDQPL</sequence>
<reference evidence="3 4" key="1">
    <citation type="submission" date="2017-02" db="EMBL/GenBank/DDBJ databases">
        <authorList>
            <person name="Peterson S.W."/>
        </authorList>
    </citation>
    <scope>NUCLEOTIDE SEQUENCE [LARGE SCALE GENOMIC DNA]</scope>
    <source>
        <strain evidence="3 4">DSM 16080</strain>
    </source>
</reference>
<dbReference type="InterPro" id="IPR013784">
    <property type="entry name" value="Carb-bd-like_fold"/>
</dbReference>
<proteinExistence type="predicted"/>
<evidence type="ECO:0000313" key="4">
    <source>
        <dbReference type="Proteomes" id="UP000190027"/>
    </source>
</evidence>
<keyword evidence="2" id="KW-0732">Signal</keyword>
<dbReference type="Gene3D" id="2.60.40.1120">
    <property type="entry name" value="Carboxypeptidase-like, regulatory domain"/>
    <property type="match status" value="1"/>
</dbReference>
<dbReference type="Proteomes" id="UP000190027">
    <property type="component" value="Unassembled WGS sequence"/>
</dbReference>
<feature type="region of interest" description="Disordered" evidence="1">
    <location>
        <begin position="1024"/>
        <end position="1055"/>
    </location>
</feature>
<feature type="signal peptide" evidence="2">
    <location>
        <begin position="1"/>
        <end position="24"/>
    </location>
</feature>
<evidence type="ECO:0008006" key="5">
    <source>
        <dbReference type="Google" id="ProtNLM"/>
    </source>
</evidence>
<dbReference type="SUPFAM" id="SSF49452">
    <property type="entry name" value="Starch-binding domain-like"/>
    <property type="match status" value="1"/>
</dbReference>